<proteinExistence type="inferred from homology"/>
<comment type="function">
    <text evidence="5">An accessory protein needed during the final step in the assembly of 30S ribosomal subunit, possibly for assembly of the head region. Essential for efficient processing of 16S rRNA. May be needed both before and after RbfA during the maturation of 16S rRNA. It has affinity for free ribosomal 30S subunits but not for 70S ribosomes.</text>
</comment>
<dbReference type="InterPro" id="IPR009000">
    <property type="entry name" value="Transl_B-barrel_sf"/>
</dbReference>
<evidence type="ECO:0000259" key="8">
    <source>
        <dbReference type="Pfam" id="PF24986"/>
    </source>
</evidence>
<evidence type="ECO:0000259" key="7">
    <source>
        <dbReference type="Pfam" id="PF01782"/>
    </source>
</evidence>
<dbReference type="PANTHER" id="PTHR33692">
    <property type="entry name" value="RIBOSOME MATURATION FACTOR RIMM"/>
    <property type="match status" value="1"/>
</dbReference>
<dbReference type="Proteomes" id="UP000095347">
    <property type="component" value="Unassembled WGS sequence"/>
</dbReference>
<feature type="region of interest" description="Disordered" evidence="6">
    <location>
        <begin position="174"/>
        <end position="197"/>
    </location>
</feature>
<evidence type="ECO:0000256" key="6">
    <source>
        <dbReference type="SAM" id="MobiDB-lite"/>
    </source>
</evidence>
<dbReference type="AlphaFoldDB" id="A0A1E5QB42"/>
<dbReference type="Pfam" id="PF24986">
    <property type="entry name" value="PRC_RimM"/>
    <property type="match status" value="1"/>
</dbReference>
<dbReference type="InterPro" id="IPR011033">
    <property type="entry name" value="PRC_barrel-like_sf"/>
</dbReference>
<dbReference type="Pfam" id="PF01782">
    <property type="entry name" value="RimM"/>
    <property type="match status" value="1"/>
</dbReference>
<evidence type="ECO:0000256" key="2">
    <source>
        <dbReference type="ARBA" id="ARBA00022517"/>
    </source>
</evidence>
<dbReference type="InterPro" id="IPR056792">
    <property type="entry name" value="PRC_RimM"/>
</dbReference>
<dbReference type="GO" id="GO:0005840">
    <property type="term" value="C:ribosome"/>
    <property type="evidence" value="ECO:0007669"/>
    <property type="project" value="InterPro"/>
</dbReference>
<feature type="domain" description="Ribosome maturation factor RimM PRC barrel" evidence="8">
    <location>
        <begin position="107"/>
        <end position="174"/>
    </location>
</feature>
<keyword evidence="1 5" id="KW-0963">Cytoplasm</keyword>
<evidence type="ECO:0000256" key="1">
    <source>
        <dbReference type="ARBA" id="ARBA00022490"/>
    </source>
</evidence>
<comment type="caution">
    <text evidence="9">The sequence shown here is derived from an EMBL/GenBank/DDBJ whole genome shotgun (WGS) entry which is preliminary data.</text>
</comment>
<comment type="domain">
    <text evidence="5">The PRC barrel domain binds ribosomal protein uS19.</text>
</comment>
<dbReference type="EMBL" id="MCGG01000008">
    <property type="protein sequence ID" value="OEJ69174.1"/>
    <property type="molecule type" value="Genomic_DNA"/>
</dbReference>
<dbReference type="GO" id="GO:0043022">
    <property type="term" value="F:ribosome binding"/>
    <property type="evidence" value="ECO:0007669"/>
    <property type="project" value="InterPro"/>
</dbReference>
<comment type="subcellular location">
    <subcellularLocation>
        <location evidence="5">Cytoplasm</location>
    </subcellularLocation>
</comment>
<name>A0A1E5QB42_9PROT</name>
<dbReference type="GO" id="GO:0005737">
    <property type="term" value="C:cytoplasm"/>
    <property type="evidence" value="ECO:0007669"/>
    <property type="project" value="UniProtKB-SubCell"/>
</dbReference>
<feature type="compositionally biased region" description="Acidic residues" evidence="6">
    <location>
        <begin position="178"/>
        <end position="197"/>
    </location>
</feature>
<reference evidence="10" key="1">
    <citation type="submission" date="2016-07" db="EMBL/GenBank/DDBJ databases">
        <authorList>
            <person name="Florea S."/>
            <person name="Webb J.S."/>
            <person name="Jaromczyk J."/>
            <person name="Schardl C.L."/>
        </authorList>
    </citation>
    <scope>NUCLEOTIDE SEQUENCE [LARGE SCALE GENOMIC DNA]</scope>
    <source>
        <strain evidence="10">MV-1</strain>
    </source>
</reference>
<keyword evidence="10" id="KW-1185">Reference proteome</keyword>
<evidence type="ECO:0000313" key="10">
    <source>
        <dbReference type="Proteomes" id="UP000095347"/>
    </source>
</evidence>
<dbReference type="RefSeq" id="WP_069956639.1">
    <property type="nucleotide sequence ID" value="NZ_MCGG01000008.1"/>
</dbReference>
<feature type="domain" description="RimM N-terminal" evidence="7">
    <location>
        <begin position="15"/>
        <end position="94"/>
    </location>
</feature>
<evidence type="ECO:0000256" key="5">
    <source>
        <dbReference type="HAMAP-Rule" id="MF_00014"/>
    </source>
</evidence>
<evidence type="ECO:0000313" key="9">
    <source>
        <dbReference type="EMBL" id="OEJ69174.1"/>
    </source>
</evidence>
<dbReference type="InterPro" id="IPR002676">
    <property type="entry name" value="RimM_N"/>
</dbReference>
<dbReference type="InterPro" id="IPR011961">
    <property type="entry name" value="RimM"/>
</dbReference>
<accession>A0A1E5QB42</accession>
<sequence>MVDPTAQSSKDELICVGLVGSARGLKGELRVKSFTADASALASYGPLKDETGKKVFELKVTGKHKEQLVVRIKGINDRTAAEALNGQKLYIERKLLPKPQEDEFYFSDLQGLDAELLDGTPFGRVIEANDFGGGPFIEVKTINHGTVLVPFTKAAVPLVDVAAGRLVIDLPLGLLEPGDPEPQDGQDEGPDGGGYDD</sequence>
<dbReference type="GO" id="GO:0042274">
    <property type="term" value="P:ribosomal small subunit biogenesis"/>
    <property type="evidence" value="ECO:0007669"/>
    <property type="project" value="UniProtKB-UniRule"/>
</dbReference>
<dbReference type="HAMAP" id="MF_00014">
    <property type="entry name" value="Ribosome_mat_RimM"/>
    <property type="match status" value="1"/>
</dbReference>
<dbReference type="InterPro" id="IPR036976">
    <property type="entry name" value="RimM_N_sf"/>
</dbReference>
<evidence type="ECO:0000256" key="4">
    <source>
        <dbReference type="ARBA" id="ARBA00023186"/>
    </source>
</evidence>
<comment type="subunit">
    <text evidence="5">Binds ribosomal protein uS19.</text>
</comment>
<dbReference type="Gene3D" id="2.40.30.60">
    <property type="entry name" value="RimM"/>
    <property type="match status" value="1"/>
</dbReference>
<dbReference type="STRING" id="28181.BEN30_03510"/>
<keyword evidence="3 5" id="KW-0698">rRNA processing</keyword>
<dbReference type="Gene3D" id="2.30.30.240">
    <property type="entry name" value="PRC-barrel domain"/>
    <property type="match status" value="1"/>
</dbReference>
<comment type="similarity">
    <text evidence="5">Belongs to the RimM family.</text>
</comment>
<evidence type="ECO:0000256" key="3">
    <source>
        <dbReference type="ARBA" id="ARBA00022552"/>
    </source>
</evidence>
<dbReference type="SUPFAM" id="SSF50346">
    <property type="entry name" value="PRC-barrel domain"/>
    <property type="match status" value="1"/>
</dbReference>
<keyword evidence="4 5" id="KW-0143">Chaperone</keyword>
<dbReference type="NCBIfam" id="TIGR02273">
    <property type="entry name" value="16S_RimM"/>
    <property type="match status" value="1"/>
</dbReference>
<dbReference type="GO" id="GO:0006364">
    <property type="term" value="P:rRNA processing"/>
    <property type="evidence" value="ECO:0007669"/>
    <property type="project" value="UniProtKB-UniRule"/>
</dbReference>
<organism evidence="9 10">
    <name type="scientific">Magnetovibrio blakemorei</name>
    <dbReference type="NCBI Taxonomy" id="28181"/>
    <lineage>
        <taxon>Bacteria</taxon>
        <taxon>Pseudomonadati</taxon>
        <taxon>Pseudomonadota</taxon>
        <taxon>Alphaproteobacteria</taxon>
        <taxon>Rhodospirillales</taxon>
        <taxon>Magnetovibrionaceae</taxon>
        <taxon>Magnetovibrio</taxon>
    </lineage>
</organism>
<protein>
    <recommendedName>
        <fullName evidence="5">Ribosome maturation factor RimM</fullName>
    </recommendedName>
</protein>
<gene>
    <name evidence="5" type="primary">rimM</name>
    <name evidence="9" type="ORF">BEN30_03510</name>
</gene>
<keyword evidence="2 5" id="KW-0690">Ribosome biogenesis</keyword>
<dbReference type="SUPFAM" id="SSF50447">
    <property type="entry name" value="Translation proteins"/>
    <property type="match status" value="1"/>
</dbReference>
<dbReference type="PANTHER" id="PTHR33692:SF1">
    <property type="entry name" value="RIBOSOME MATURATION FACTOR RIMM"/>
    <property type="match status" value="1"/>
</dbReference>
<dbReference type="OrthoDB" id="9788191at2"/>